<keyword evidence="5" id="KW-0813">Transport</keyword>
<dbReference type="PROSITE" id="PS51201">
    <property type="entry name" value="RCK_N"/>
    <property type="match status" value="1"/>
</dbReference>
<dbReference type="GO" id="GO:0008324">
    <property type="term" value="F:monoatomic cation transmembrane transporter activity"/>
    <property type="evidence" value="ECO:0007669"/>
    <property type="project" value="InterPro"/>
</dbReference>
<dbReference type="AlphaFoldDB" id="A0A6C0GJE4"/>
<name>A0A6C0GJE4_9BACT</name>
<gene>
    <name evidence="5" type="ORF">GXP67_14740</name>
</gene>
<dbReference type="InterPro" id="IPR050721">
    <property type="entry name" value="Trk_Ktr_HKT_K-transport"/>
</dbReference>
<feature type="transmembrane region" description="Helical" evidence="2">
    <location>
        <begin position="14"/>
        <end position="33"/>
    </location>
</feature>
<feature type="domain" description="RCK C-terminal" evidence="4">
    <location>
        <begin position="255"/>
        <end position="342"/>
    </location>
</feature>
<dbReference type="GO" id="GO:0006813">
    <property type="term" value="P:potassium ion transport"/>
    <property type="evidence" value="ECO:0007669"/>
    <property type="project" value="InterPro"/>
</dbReference>
<dbReference type="PANTHER" id="PTHR43833:SF9">
    <property type="entry name" value="POTASSIUM CHANNEL PROTEIN YUGO-RELATED"/>
    <property type="match status" value="1"/>
</dbReference>
<dbReference type="PROSITE" id="PS51202">
    <property type="entry name" value="RCK_C"/>
    <property type="match status" value="1"/>
</dbReference>
<dbReference type="InterPro" id="IPR036721">
    <property type="entry name" value="RCK_C_sf"/>
</dbReference>
<reference evidence="5 6" key="1">
    <citation type="submission" date="2020-01" db="EMBL/GenBank/DDBJ databases">
        <authorList>
            <person name="Kim M.K."/>
        </authorList>
    </citation>
    <scope>NUCLEOTIDE SEQUENCE [LARGE SCALE GENOMIC DNA]</scope>
    <source>
        <strain evidence="5 6">172606-1</strain>
    </source>
</reference>
<evidence type="ECO:0000259" key="4">
    <source>
        <dbReference type="PROSITE" id="PS51202"/>
    </source>
</evidence>
<dbReference type="KEGG" id="rhoz:GXP67_14740"/>
<keyword evidence="5" id="KW-0406">Ion transport</keyword>
<dbReference type="Proteomes" id="UP000480178">
    <property type="component" value="Chromosome"/>
</dbReference>
<dbReference type="Gene3D" id="3.30.70.1450">
    <property type="entry name" value="Regulator of K+ conductance, C-terminal domain"/>
    <property type="match status" value="1"/>
</dbReference>
<comment type="subcellular location">
    <subcellularLocation>
        <location evidence="1">Cell membrane</location>
        <topology evidence="1">Multi-pass membrane protein</topology>
    </subcellularLocation>
</comment>
<dbReference type="PANTHER" id="PTHR43833">
    <property type="entry name" value="POTASSIUM CHANNEL PROTEIN 2-RELATED-RELATED"/>
    <property type="match status" value="1"/>
</dbReference>
<keyword evidence="2" id="KW-1133">Transmembrane helix</keyword>
<dbReference type="SUPFAM" id="SSF116726">
    <property type="entry name" value="TrkA C-terminal domain-like"/>
    <property type="match status" value="1"/>
</dbReference>
<dbReference type="InterPro" id="IPR003148">
    <property type="entry name" value="RCK_N"/>
</dbReference>
<keyword evidence="5" id="KW-0407">Ion channel</keyword>
<dbReference type="InterPro" id="IPR036291">
    <property type="entry name" value="NAD(P)-bd_dom_sf"/>
</dbReference>
<accession>A0A6C0GJE4</accession>
<sequence>MFRFLLYSGALNRLLWALFLLLISIGTGILLFYTVGKYSFVNAFYMTIITISTIGFGEIEPLSPTGRMLTSIYILINLGIFAYFISIITRYVLEGELQKAYIKYMYIQELSKLHNHVIVCGYGRNGRKACEELMRNKYTFVVIESDAVGKGLPNLSRETFSFVEGDATQDDVLRLAGIMHARAIITALPKDADNVYIALTAREFNPDITIIARATDESAVKKLYRAGANHVVMPDYIGGMHMAHHITQPEVVEFLEMLSGTGEVKLKMQEISYRELKSEFRDKSIRELNIRKHTHVTVLGFKHAGKGFIINPGADLLVHEGDVLIILGTEDDLDTFRKMYANAAK</sequence>
<dbReference type="GO" id="GO:0005886">
    <property type="term" value="C:plasma membrane"/>
    <property type="evidence" value="ECO:0007669"/>
    <property type="project" value="UniProtKB-SubCell"/>
</dbReference>
<evidence type="ECO:0000256" key="2">
    <source>
        <dbReference type="SAM" id="Phobius"/>
    </source>
</evidence>
<dbReference type="Pfam" id="PF02254">
    <property type="entry name" value="TrkA_N"/>
    <property type="match status" value="1"/>
</dbReference>
<dbReference type="InterPro" id="IPR013099">
    <property type="entry name" value="K_chnl_dom"/>
</dbReference>
<dbReference type="Gene3D" id="3.40.50.720">
    <property type="entry name" value="NAD(P)-binding Rossmann-like Domain"/>
    <property type="match status" value="1"/>
</dbReference>
<protein>
    <submittedName>
        <fullName evidence="5">Potassium channel protein</fullName>
    </submittedName>
</protein>
<dbReference type="EMBL" id="CP048222">
    <property type="protein sequence ID" value="QHT67803.1"/>
    <property type="molecule type" value="Genomic_DNA"/>
</dbReference>
<dbReference type="SUPFAM" id="SSF51735">
    <property type="entry name" value="NAD(P)-binding Rossmann-fold domains"/>
    <property type="match status" value="1"/>
</dbReference>
<organism evidence="5 6">
    <name type="scientific">Rhodocytophaga rosea</name>
    <dbReference type="NCBI Taxonomy" id="2704465"/>
    <lineage>
        <taxon>Bacteria</taxon>
        <taxon>Pseudomonadati</taxon>
        <taxon>Bacteroidota</taxon>
        <taxon>Cytophagia</taxon>
        <taxon>Cytophagales</taxon>
        <taxon>Rhodocytophagaceae</taxon>
        <taxon>Rhodocytophaga</taxon>
    </lineage>
</organism>
<evidence type="ECO:0000256" key="1">
    <source>
        <dbReference type="ARBA" id="ARBA00004651"/>
    </source>
</evidence>
<feature type="transmembrane region" description="Helical" evidence="2">
    <location>
        <begin position="40"/>
        <end position="59"/>
    </location>
</feature>
<evidence type="ECO:0000313" key="6">
    <source>
        <dbReference type="Proteomes" id="UP000480178"/>
    </source>
</evidence>
<dbReference type="Pfam" id="PF07885">
    <property type="entry name" value="Ion_trans_2"/>
    <property type="match status" value="1"/>
</dbReference>
<dbReference type="Pfam" id="PF02080">
    <property type="entry name" value="TrkA_C"/>
    <property type="match status" value="1"/>
</dbReference>
<dbReference type="SUPFAM" id="SSF81324">
    <property type="entry name" value="Voltage-gated potassium channels"/>
    <property type="match status" value="1"/>
</dbReference>
<keyword evidence="6" id="KW-1185">Reference proteome</keyword>
<evidence type="ECO:0000259" key="3">
    <source>
        <dbReference type="PROSITE" id="PS51201"/>
    </source>
</evidence>
<dbReference type="InterPro" id="IPR006037">
    <property type="entry name" value="RCK_C"/>
</dbReference>
<proteinExistence type="predicted"/>
<feature type="domain" description="RCK N-terminal" evidence="3">
    <location>
        <begin position="114"/>
        <end position="233"/>
    </location>
</feature>
<keyword evidence="2" id="KW-0472">Membrane</keyword>
<feature type="transmembrane region" description="Helical" evidence="2">
    <location>
        <begin position="71"/>
        <end position="93"/>
    </location>
</feature>
<dbReference type="Gene3D" id="1.10.287.70">
    <property type="match status" value="1"/>
</dbReference>
<keyword evidence="2" id="KW-0812">Transmembrane</keyword>
<dbReference type="RefSeq" id="WP_162443825.1">
    <property type="nucleotide sequence ID" value="NZ_CP048222.1"/>
</dbReference>
<evidence type="ECO:0000313" key="5">
    <source>
        <dbReference type="EMBL" id="QHT67803.1"/>
    </source>
</evidence>